<dbReference type="InterPro" id="IPR001296">
    <property type="entry name" value="Glyco_trans_1"/>
</dbReference>
<dbReference type="Proteomes" id="UP000249165">
    <property type="component" value="Unassembled WGS sequence"/>
</dbReference>
<dbReference type="EMBL" id="QLMG01000061">
    <property type="protein sequence ID" value="RAK09927.1"/>
    <property type="molecule type" value="Genomic_DNA"/>
</dbReference>
<sequence length="387" mass="41105">MTSKPSHLLFILEGSEGYGVMRVWDTLLGGLPARGHRVSVLLLRDNDALRARLEAQGIDVLHLPVASPSPRGTGAAQKAWALGRRGAAQVGLARRLAREIRARGIDTIVLQSPLATMLAALAARGSSTRAFWLMPNSVSSGYPLDFNRRLYRALFRAGPLIPVANSHHTDGTLGPGRYRRHVLHLGIDTDLFCPGAGVGVQSRVALGIPEDAPLLGLLARITPEKGQAEMIEALTLAGGDAHLLLCGGPLESRFAGALRDQVARAGLEGRVHFAGPQADVIPWYALCDVVLNTRTDPEPFGLSVIEAMAMGKPVLAHTAGGPSETVIDGETGWLMPAPTAPAYAEGLARALADRPRWADMGTAATAHARAHFSEKTMLDGLETLLSR</sequence>
<evidence type="ECO:0000259" key="2">
    <source>
        <dbReference type="Pfam" id="PF13439"/>
    </source>
</evidence>
<dbReference type="CDD" id="cd03801">
    <property type="entry name" value="GT4_PimA-like"/>
    <property type="match status" value="1"/>
</dbReference>
<evidence type="ECO:0000313" key="4">
    <source>
        <dbReference type="Proteomes" id="UP000249165"/>
    </source>
</evidence>
<reference evidence="3 4" key="1">
    <citation type="submission" date="2018-06" db="EMBL/GenBank/DDBJ databases">
        <title>Genomic Encyclopedia of Archaeal and Bacterial Type Strains, Phase II (KMG-II): from individual species to whole genera.</title>
        <authorList>
            <person name="Goeker M."/>
        </authorList>
    </citation>
    <scope>NUCLEOTIDE SEQUENCE [LARGE SCALE GENOMIC DNA]</scope>
    <source>
        <strain evidence="3 4">DSM 22011</strain>
    </source>
</reference>
<evidence type="ECO:0000259" key="1">
    <source>
        <dbReference type="Pfam" id="PF00534"/>
    </source>
</evidence>
<dbReference type="AlphaFoldDB" id="A0A327XPF2"/>
<dbReference type="SUPFAM" id="SSF53756">
    <property type="entry name" value="UDP-Glycosyltransferase/glycogen phosphorylase"/>
    <property type="match status" value="1"/>
</dbReference>
<dbReference type="InterPro" id="IPR028098">
    <property type="entry name" value="Glyco_trans_4-like_N"/>
</dbReference>
<evidence type="ECO:0000313" key="3">
    <source>
        <dbReference type="EMBL" id="RAK09927.1"/>
    </source>
</evidence>
<comment type="caution">
    <text evidence="3">The sequence shown here is derived from an EMBL/GenBank/DDBJ whole genome shotgun (WGS) entry which is preliminary data.</text>
</comment>
<dbReference type="Gene3D" id="3.40.50.2000">
    <property type="entry name" value="Glycogen Phosphorylase B"/>
    <property type="match status" value="2"/>
</dbReference>
<gene>
    <name evidence="3" type="ORF">ATI53_10613</name>
</gene>
<keyword evidence="3" id="KW-0808">Transferase</keyword>
<dbReference type="Pfam" id="PF00534">
    <property type="entry name" value="Glycos_transf_1"/>
    <property type="match status" value="1"/>
</dbReference>
<keyword evidence="4" id="KW-1185">Reference proteome</keyword>
<accession>A0A327XPF2</accession>
<dbReference type="RefSeq" id="WP_111551210.1">
    <property type="nucleotide sequence ID" value="NZ_LIQE01000067.1"/>
</dbReference>
<protein>
    <submittedName>
        <fullName evidence="3">Glycosyltransferase involved in cell wall biosynthesis</fullName>
    </submittedName>
</protein>
<dbReference type="PANTHER" id="PTHR12526">
    <property type="entry name" value="GLYCOSYLTRANSFERASE"/>
    <property type="match status" value="1"/>
</dbReference>
<feature type="domain" description="Glycosyltransferase subfamily 4-like N-terminal" evidence="2">
    <location>
        <begin position="19"/>
        <end position="190"/>
    </location>
</feature>
<dbReference type="PANTHER" id="PTHR12526:SF635">
    <property type="entry name" value="GLYCOSYL TRANSFERASE GROUP 1"/>
    <property type="match status" value="1"/>
</dbReference>
<feature type="domain" description="Glycosyl transferase family 1" evidence="1">
    <location>
        <begin position="203"/>
        <end position="365"/>
    </location>
</feature>
<organism evidence="3 4">
    <name type="scientific">Salipiger aestuarii</name>
    <dbReference type="NCBI Taxonomy" id="568098"/>
    <lineage>
        <taxon>Bacteria</taxon>
        <taxon>Pseudomonadati</taxon>
        <taxon>Pseudomonadota</taxon>
        <taxon>Alphaproteobacteria</taxon>
        <taxon>Rhodobacterales</taxon>
        <taxon>Roseobacteraceae</taxon>
        <taxon>Salipiger</taxon>
    </lineage>
</organism>
<name>A0A327XPF2_9RHOB</name>
<proteinExistence type="predicted"/>
<dbReference type="GO" id="GO:0016757">
    <property type="term" value="F:glycosyltransferase activity"/>
    <property type="evidence" value="ECO:0007669"/>
    <property type="project" value="InterPro"/>
</dbReference>
<dbReference type="OrthoDB" id="503550at2"/>
<dbReference type="Pfam" id="PF13439">
    <property type="entry name" value="Glyco_transf_4"/>
    <property type="match status" value="1"/>
</dbReference>